<sequence>MARHPRSLRGLAASPTTQLYTGRVQDRDADSVQRGALLNRTMITFFSVHPLHC</sequence>
<dbReference type="EMBL" id="JWIN03000117">
    <property type="protein sequence ID" value="KAB1251246.1"/>
    <property type="molecule type" value="Genomic_DNA"/>
</dbReference>
<feature type="non-terminal residue" evidence="2">
    <location>
        <position position="53"/>
    </location>
</feature>
<dbReference type="AlphaFoldDB" id="A0A5N4BXA1"/>
<evidence type="ECO:0000313" key="3">
    <source>
        <dbReference type="Proteomes" id="UP000299084"/>
    </source>
</evidence>
<proteinExistence type="predicted"/>
<reference evidence="2 3" key="1">
    <citation type="journal article" date="2019" name="Mol. Ecol. Resour.">
        <title>Improving Illumina assemblies with Hi-C and long reads: an example with the North African dromedary.</title>
        <authorList>
            <person name="Elbers J.P."/>
            <person name="Rogers M.F."/>
            <person name="Perelman P.L."/>
            <person name="Proskuryakova A.A."/>
            <person name="Serdyukova N.A."/>
            <person name="Johnson W.E."/>
            <person name="Horin P."/>
            <person name="Corander J."/>
            <person name="Murphy D."/>
            <person name="Burger P.A."/>
        </authorList>
    </citation>
    <scope>NUCLEOTIDE SEQUENCE [LARGE SCALE GENOMIC DNA]</scope>
    <source>
        <strain evidence="2">Drom800</strain>
        <tissue evidence="2">Blood</tissue>
    </source>
</reference>
<keyword evidence="3" id="KW-1185">Reference proteome</keyword>
<gene>
    <name evidence="2" type="ORF">Cadr_000031226</name>
</gene>
<evidence type="ECO:0000256" key="1">
    <source>
        <dbReference type="SAM" id="MobiDB-lite"/>
    </source>
</evidence>
<protein>
    <submittedName>
        <fullName evidence="2">Uncharacterized protein</fullName>
    </submittedName>
</protein>
<evidence type="ECO:0000313" key="2">
    <source>
        <dbReference type="EMBL" id="KAB1251246.1"/>
    </source>
</evidence>
<organism evidence="2 3">
    <name type="scientific">Camelus dromedarius</name>
    <name type="common">Dromedary</name>
    <name type="synonym">Arabian camel</name>
    <dbReference type="NCBI Taxonomy" id="9838"/>
    <lineage>
        <taxon>Eukaryota</taxon>
        <taxon>Metazoa</taxon>
        <taxon>Chordata</taxon>
        <taxon>Craniata</taxon>
        <taxon>Vertebrata</taxon>
        <taxon>Euteleostomi</taxon>
        <taxon>Mammalia</taxon>
        <taxon>Eutheria</taxon>
        <taxon>Laurasiatheria</taxon>
        <taxon>Artiodactyla</taxon>
        <taxon>Tylopoda</taxon>
        <taxon>Camelidae</taxon>
        <taxon>Camelus</taxon>
    </lineage>
</organism>
<feature type="region of interest" description="Disordered" evidence="1">
    <location>
        <begin position="1"/>
        <end position="26"/>
    </location>
</feature>
<name>A0A5N4BXA1_CAMDR</name>
<accession>A0A5N4BXA1</accession>
<comment type="caution">
    <text evidence="2">The sequence shown here is derived from an EMBL/GenBank/DDBJ whole genome shotgun (WGS) entry which is preliminary data.</text>
</comment>
<dbReference type="Proteomes" id="UP000299084">
    <property type="component" value="Unassembled WGS sequence"/>
</dbReference>